<sequence length="196" mass="21935">MSTSEVECLLSRCSFSRGVSLGDAWPVVVMSEPDNSDTSKTVWKCRTSSSTIRAWEERDTSASVCRGLTSVGPKMMPRATDRNPFRRTSSGCRLKLLPVEVCNKETQSPVIGCRQLAEEVSDLEDDFVELDACPPLLSWLGALRFIHLLHNHSLALFGQADDVVVVSMLDQRLWVQEELNTHLSQVEFEHIADVVR</sequence>
<comment type="caution">
    <text evidence="1">The sequence shown here is derived from an EMBL/GenBank/DDBJ whole genome shotgun (WGS) entry which is preliminary data.</text>
</comment>
<protein>
    <submittedName>
        <fullName evidence="1">Uncharacterized protein</fullName>
    </submittedName>
</protein>
<proteinExistence type="predicted"/>
<accession>A0A4Z2JFP0</accession>
<keyword evidence="2" id="KW-1185">Reference proteome</keyword>
<name>A0A4Z2JFP0_9TELE</name>
<gene>
    <name evidence="1" type="ORF">EYF80_001210</name>
</gene>
<evidence type="ECO:0000313" key="2">
    <source>
        <dbReference type="Proteomes" id="UP000314294"/>
    </source>
</evidence>
<dbReference type="Proteomes" id="UP000314294">
    <property type="component" value="Unassembled WGS sequence"/>
</dbReference>
<reference evidence="1 2" key="1">
    <citation type="submission" date="2019-03" db="EMBL/GenBank/DDBJ databases">
        <title>First draft genome of Liparis tanakae, snailfish: a comprehensive survey of snailfish specific genes.</title>
        <authorList>
            <person name="Kim W."/>
            <person name="Song I."/>
            <person name="Jeong J.-H."/>
            <person name="Kim D."/>
            <person name="Kim S."/>
            <person name="Ryu S."/>
            <person name="Song J.Y."/>
            <person name="Lee S.K."/>
        </authorList>
    </citation>
    <scope>NUCLEOTIDE SEQUENCE [LARGE SCALE GENOMIC DNA]</scope>
    <source>
        <tissue evidence="1">Muscle</tissue>
    </source>
</reference>
<evidence type="ECO:0000313" key="1">
    <source>
        <dbReference type="EMBL" id="TNN88428.1"/>
    </source>
</evidence>
<dbReference type="EMBL" id="SRLO01000005">
    <property type="protein sequence ID" value="TNN88428.1"/>
    <property type="molecule type" value="Genomic_DNA"/>
</dbReference>
<organism evidence="1 2">
    <name type="scientific">Liparis tanakae</name>
    <name type="common">Tanaka's snailfish</name>
    <dbReference type="NCBI Taxonomy" id="230148"/>
    <lineage>
        <taxon>Eukaryota</taxon>
        <taxon>Metazoa</taxon>
        <taxon>Chordata</taxon>
        <taxon>Craniata</taxon>
        <taxon>Vertebrata</taxon>
        <taxon>Euteleostomi</taxon>
        <taxon>Actinopterygii</taxon>
        <taxon>Neopterygii</taxon>
        <taxon>Teleostei</taxon>
        <taxon>Neoteleostei</taxon>
        <taxon>Acanthomorphata</taxon>
        <taxon>Eupercaria</taxon>
        <taxon>Perciformes</taxon>
        <taxon>Cottioidei</taxon>
        <taxon>Cottales</taxon>
        <taxon>Liparidae</taxon>
        <taxon>Liparis</taxon>
    </lineage>
</organism>
<dbReference type="AlphaFoldDB" id="A0A4Z2JFP0"/>